<evidence type="ECO:0000313" key="3">
    <source>
        <dbReference type="Proteomes" id="UP000654345"/>
    </source>
</evidence>
<keyword evidence="3" id="KW-1185">Reference proteome</keyword>
<accession>A0ABQ3UR87</accession>
<dbReference type="EMBL" id="BNJG01000001">
    <property type="protein sequence ID" value="GHO55251.1"/>
    <property type="molecule type" value="Genomic_DNA"/>
</dbReference>
<name>A0ABQ3UR87_9CHLR</name>
<proteinExistence type="predicted"/>
<organism evidence="2 3">
    <name type="scientific">Ktedonobacter robiniae</name>
    <dbReference type="NCBI Taxonomy" id="2778365"/>
    <lineage>
        <taxon>Bacteria</taxon>
        <taxon>Bacillati</taxon>
        <taxon>Chloroflexota</taxon>
        <taxon>Ktedonobacteria</taxon>
        <taxon>Ktedonobacterales</taxon>
        <taxon>Ktedonobacteraceae</taxon>
        <taxon>Ktedonobacter</taxon>
    </lineage>
</organism>
<sequence>MDIEKSNNKVAKPVEDHPNTEDPGCKDHQPAWNILVARSHKSNGNTENADSKAEYYQHTIVPDHTGQHKEEQTYICVYKGKNLHSALADTLSSPYQGEREQSQGSKHHNIYGPTDDI</sequence>
<feature type="region of interest" description="Disordered" evidence="1">
    <location>
        <begin position="93"/>
        <end position="117"/>
    </location>
</feature>
<protein>
    <submittedName>
        <fullName evidence="2">Uncharacterized protein</fullName>
    </submittedName>
</protein>
<reference evidence="2 3" key="1">
    <citation type="journal article" date="2021" name="Int. J. Syst. Evol. Microbiol.">
        <title>Reticulibacter mediterranei gen. nov., sp. nov., within the new family Reticulibacteraceae fam. nov., and Ktedonospora formicarum gen. nov., sp. nov., Ktedonobacter robiniae sp. nov., Dictyobacter formicarum sp. nov. and Dictyobacter arantiisoli sp. nov., belonging to the class Ktedonobacteria.</title>
        <authorList>
            <person name="Yabe S."/>
            <person name="Zheng Y."/>
            <person name="Wang C.M."/>
            <person name="Sakai Y."/>
            <person name="Abe K."/>
            <person name="Yokota A."/>
            <person name="Donadio S."/>
            <person name="Cavaletti L."/>
            <person name="Monciardini P."/>
        </authorList>
    </citation>
    <scope>NUCLEOTIDE SEQUENCE [LARGE SCALE GENOMIC DNA]</scope>
    <source>
        <strain evidence="2 3">SOSP1-30</strain>
    </source>
</reference>
<dbReference type="Proteomes" id="UP000654345">
    <property type="component" value="Unassembled WGS sequence"/>
</dbReference>
<feature type="region of interest" description="Disordered" evidence="1">
    <location>
        <begin position="1"/>
        <end position="31"/>
    </location>
</feature>
<evidence type="ECO:0000256" key="1">
    <source>
        <dbReference type="SAM" id="MobiDB-lite"/>
    </source>
</evidence>
<evidence type="ECO:0000313" key="2">
    <source>
        <dbReference type="EMBL" id="GHO55251.1"/>
    </source>
</evidence>
<gene>
    <name evidence="2" type="ORF">KSB_37260</name>
</gene>
<feature type="compositionally biased region" description="Basic and acidic residues" evidence="1">
    <location>
        <begin position="1"/>
        <end position="29"/>
    </location>
</feature>
<comment type="caution">
    <text evidence="2">The sequence shown here is derived from an EMBL/GenBank/DDBJ whole genome shotgun (WGS) entry which is preliminary data.</text>
</comment>